<keyword evidence="1" id="KW-0378">Hydrolase</keyword>
<gene>
    <name evidence="3" type="ORF">CAL26_10545</name>
</gene>
<evidence type="ECO:0000313" key="4">
    <source>
        <dbReference type="Proteomes" id="UP000216857"/>
    </source>
</evidence>
<dbReference type="SUPFAM" id="SSF50630">
    <property type="entry name" value="Acid proteases"/>
    <property type="match status" value="1"/>
</dbReference>
<dbReference type="InterPro" id="IPR001995">
    <property type="entry name" value="Peptidase_A2_cat"/>
</dbReference>
<name>A0A261RFV9_9BORD</name>
<protein>
    <recommendedName>
        <fullName evidence="2">Peptidase A2 domain-containing protein</fullName>
    </recommendedName>
</protein>
<feature type="domain" description="Peptidase A2" evidence="2">
    <location>
        <begin position="18"/>
        <end position="103"/>
    </location>
</feature>
<dbReference type="EMBL" id="NEVJ01000002">
    <property type="protein sequence ID" value="OZI23845.1"/>
    <property type="molecule type" value="Genomic_DNA"/>
</dbReference>
<dbReference type="Proteomes" id="UP000216857">
    <property type="component" value="Unassembled WGS sequence"/>
</dbReference>
<dbReference type="AlphaFoldDB" id="A0A261RFV9"/>
<dbReference type="InterPro" id="IPR021109">
    <property type="entry name" value="Peptidase_aspartic_dom_sf"/>
</dbReference>
<keyword evidence="4" id="KW-1185">Reference proteome</keyword>
<evidence type="ECO:0000313" key="3">
    <source>
        <dbReference type="EMBL" id="OZI23845.1"/>
    </source>
</evidence>
<dbReference type="GO" id="GO:0004190">
    <property type="term" value="F:aspartic-type endopeptidase activity"/>
    <property type="evidence" value="ECO:0007669"/>
    <property type="project" value="InterPro"/>
</dbReference>
<dbReference type="PROSITE" id="PS50175">
    <property type="entry name" value="ASP_PROT_RETROV"/>
    <property type="match status" value="1"/>
</dbReference>
<dbReference type="GO" id="GO:0006508">
    <property type="term" value="P:proteolysis"/>
    <property type="evidence" value="ECO:0007669"/>
    <property type="project" value="InterPro"/>
</dbReference>
<evidence type="ECO:0000256" key="1">
    <source>
        <dbReference type="ARBA" id="ARBA00022801"/>
    </source>
</evidence>
<comment type="caution">
    <text evidence="3">The sequence shown here is derived from an EMBL/GenBank/DDBJ whole genome shotgun (WGS) entry which is preliminary data.</text>
</comment>
<dbReference type="Gene3D" id="2.40.70.10">
    <property type="entry name" value="Acid Proteases"/>
    <property type="match status" value="2"/>
</dbReference>
<sequence length="271" mass="28725">MQKKDLPTVLVRVDGKAAKMLLDSGTNVNILLDSSLADKKPRTDSTRIDAGVGSAVAQGVQVTLGDDHGNTLSAKFYVLPNSPLAADGYAGILSPQAVAGHDAVVIDLDKNCFFTSTPFDIGANHRFKVYPGKAIDNPHNIMAIPVRLDDHEIPVLVDFGASDTSILASLVSSKPKGPASPSATDVFGLEFPREETMRLVDLEINGQAFRAYPVIPMPTLDDKGIVSFGRIGMDILKNTVIYHDSQSGELLLLSRQASAAPAVGGRSTSSN</sequence>
<evidence type="ECO:0000259" key="2">
    <source>
        <dbReference type="PROSITE" id="PS50175"/>
    </source>
</evidence>
<proteinExistence type="predicted"/>
<reference evidence="3" key="1">
    <citation type="submission" date="2017-05" db="EMBL/GenBank/DDBJ databases">
        <title>Complete and WGS of Bordetella genogroups.</title>
        <authorList>
            <person name="Spilker T."/>
            <person name="Lipuma J."/>
        </authorList>
    </citation>
    <scope>NUCLEOTIDE SEQUENCE</scope>
    <source>
        <strain evidence="3">AU21707</strain>
    </source>
</reference>
<organism evidence="3 4">
    <name type="scientific">Bordetella genomosp. 9</name>
    <dbReference type="NCBI Taxonomy" id="1416803"/>
    <lineage>
        <taxon>Bacteria</taxon>
        <taxon>Pseudomonadati</taxon>
        <taxon>Pseudomonadota</taxon>
        <taxon>Betaproteobacteria</taxon>
        <taxon>Burkholderiales</taxon>
        <taxon>Alcaligenaceae</taxon>
        <taxon>Bordetella</taxon>
    </lineage>
</organism>
<accession>A0A261RFV9</accession>